<evidence type="ECO:0000313" key="2">
    <source>
        <dbReference type="EMBL" id="MBB6521022.1"/>
    </source>
</evidence>
<dbReference type="GO" id="GO:0006086">
    <property type="term" value="P:pyruvate decarboxylation to acetyl-CoA"/>
    <property type="evidence" value="ECO:0007669"/>
    <property type="project" value="InterPro"/>
</dbReference>
<accession>A0A7X0JRM6</accession>
<dbReference type="AlphaFoldDB" id="A0A7X0JRM6"/>
<dbReference type="EMBL" id="JACHHT010000001">
    <property type="protein sequence ID" value="MBB6521022.1"/>
    <property type="molecule type" value="Genomic_DNA"/>
</dbReference>
<evidence type="ECO:0000259" key="1">
    <source>
        <dbReference type="Pfam" id="PF00198"/>
    </source>
</evidence>
<dbReference type="PANTHER" id="PTHR23151:SF90">
    <property type="entry name" value="DIHYDROLIPOYLLYSINE-RESIDUE ACETYLTRANSFERASE COMPONENT OF PYRUVATE DEHYDROGENASE COMPLEX, MITOCHONDRIAL-RELATED"/>
    <property type="match status" value="1"/>
</dbReference>
<keyword evidence="2" id="KW-0012">Acyltransferase</keyword>
<dbReference type="InterPro" id="IPR001078">
    <property type="entry name" value="2-oxoacid_DH_actylTfrase"/>
</dbReference>
<gene>
    <name evidence="2" type="ORF">HNR48_001300</name>
</gene>
<dbReference type="Pfam" id="PF00198">
    <property type="entry name" value="2-oxoacid_dh"/>
    <property type="match status" value="1"/>
</dbReference>
<keyword evidence="2" id="KW-0808">Transferase</keyword>
<dbReference type="Gene3D" id="3.30.559.10">
    <property type="entry name" value="Chloramphenicol acetyltransferase-like domain"/>
    <property type="match status" value="1"/>
</dbReference>
<comment type="caution">
    <text evidence="2">The sequence shown here is derived from an EMBL/GenBank/DDBJ whole genome shotgun (WGS) entry which is preliminary data.</text>
</comment>
<name>A0A7X0JRM6_9GAMM</name>
<proteinExistence type="predicted"/>
<protein>
    <submittedName>
        <fullName evidence="2">Pyruvate/2-oxoglutarate dehydrogenase complex dihydrolipoamide acyltransferase (E2) component</fullName>
    </submittedName>
</protein>
<dbReference type="InterPro" id="IPR045257">
    <property type="entry name" value="E2/Pdx1"/>
</dbReference>
<sequence length="76" mass="8156">MYGIKQFDAIINPPQSGILAVGAGQKSVLVDGDETRIATIVTLSASFDHRVVDGAVGAMFMALLKRYLEYPALMLV</sequence>
<dbReference type="SUPFAM" id="SSF52777">
    <property type="entry name" value="CoA-dependent acyltransferases"/>
    <property type="match status" value="1"/>
</dbReference>
<dbReference type="GO" id="GO:0045254">
    <property type="term" value="C:pyruvate dehydrogenase complex"/>
    <property type="evidence" value="ECO:0007669"/>
    <property type="project" value="InterPro"/>
</dbReference>
<reference evidence="2 3" key="1">
    <citation type="submission" date="2020-08" db="EMBL/GenBank/DDBJ databases">
        <title>Genomic Encyclopedia of Type Strains, Phase IV (KMG-IV): sequencing the most valuable type-strain genomes for metagenomic binning, comparative biology and taxonomic classification.</title>
        <authorList>
            <person name="Goeker M."/>
        </authorList>
    </citation>
    <scope>NUCLEOTIDE SEQUENCE [LARGE SCALE GENOMIC DNA]</scope>
    <source>
        <strain evidence="2 3">DSM 22368</strain>
    </source>
</reference>
<dbReference type="InParanoid" id="A0A7X0JRM6"/>
<feature type="domain" description="2-oxoacid dehydrogenase acyltransferase catalytic" evidence="1">
    <location>
        <begin position="1"/>
        <end position="75"/>
    </location>
</feature>
<evidence type="ECO:0000313" key="3">
    <source>
        <dbReference type="Proteomes" id="UP000528457"/>
    </source>
</evidence>
<dbReference type="PANTHER" id="PTHR23151">
    <property type="entry name" value="DIHYDROLIPOAMIDE ACETYL/SUCCINYL-TRANSFERASE-RELATED"/>
    <property type="match status" value="1"/>
</dbReference>
<dbReference type="Proteomes" id="UP000528457">
    <property type="component" value="Unassembled WGS sequence"/>
</dbReference>
<keyword evidence="2" id="KW-0670">Pyruvate</keyword>
<organism evidence="2 3">
    <name type="scientific">Pseudoteredinibacter isoporae</name>
    <dbReference type="NCBI Taxonomy" id="570281"/>
    <lineage>
        <taxon>Bacteria</taxon>
        <taxon>Pseudomonadati</taxon>
        <taxon>Pseudomonadota</taxon>
        <taxon>Gammaproteobacteria</taxon>
        <taxon>Cellvibrionales</taxon>
        <taxon>Cellvibrionaceae</taxon>
        <taxon>Pseudoteredinibacter</taxon>
    </lineage>
</organism>
<dbReference type="GO" id="GO:0016746">
    <property type="term" value="F:acyltransferase activity"/>
    <property type="evidence" value="ECO:0007669"/>
    <property type="project" value="UniProtKB-KW"/>
</dbReference>
<dbReference type="InterPro" id="IPR023213">
    <property type="entry name" value="CAT-like_dom_sf"/>
</dbReference>
<keyword evidence="3" id="KW-1185">Reference proteome</keyword>